<sequence length="217" mass="24757">MEILQWIIDFVLHIDVHLTDLIANYGDWVYAILFLIIFCETGLVVTPFLPGDSLLFVAGTLAAIGDNHVNVHLMVLLLIGAAILGDSCNYTIGKFLGEKLFRNPDSKLFKRKYLEQTHEFYEKHGGKTIILARFVPIIRTFAPFVAGMGKMTYIRFISFCVLAAVLWVSIFMYLGYFFGELEFVQKNLSVLVVVIIFVSLLPGIIEILRQRRRRVHP</sequence>
<dbReference type="InterPro" id="IPR058127">
    <property type="entry name" value="DedA"/>
</dbReference>
<organism evidence="9 10">
    <name type="scientific">Candidatus Ordinivivax streblomastigis</name>
    <dbReference type="NCBI Taxonomy" id="2540710"/>
    <lineage>
        <taxon>Bacteria</taxon>
        <taxon>Pseudomonadati</taxon>
        <taxon>Bacteroidota</taxon>
        <taxon>Bacteroidia</taxon>
        <taxon>Bacteroidales</taxon>
        <taxon>Candidatus Ordinivivax</taxon>
    </lineage>
</organism>
<evidence type="ECO:0000259" key="8">
    <source>
        <dbReference type="Pfam" id="PF09335"/>
    </source>
</evidence>
<keyword evidence="3 7" id="KW-1003">Cell membrane</keyword>
<gene>
    <name evidence="9" type="ORF">EZS26_002803</name>
</gene>
<feature type="domain" description="VTT" evidence="8">
    <location>
        <begin position="49"/>
        <end position="176"/>
    </location>
</feature>
<evidence type="ECO:0000256" key="2">
    <source>
        <dbReference type="ARBA" id="ARBA00010792"/>
    </source>
</evidence>
<protein>
    <submittedName>
        <fullName evidence="9">Putative membrane protein</fullName>
    </submittedName>
</protein>
<evidence type="ECO:0000256" key="1">
    <source>
        <dbReference type="ARBA" id="ARBA00004651"/>
    </source>
</evidence>
<feature type="transmembrane region" description="Helical" evidence="7">
    <location>
        <begin position="28"/>
        <end position="49"/>
    </location>
</feature>
<accession>A0A5M8NY59</accession>
<dbReference type="PANTHER" id="PTHR30353">
    <property type="entry name" value="INNER MEMBRANE PROTEIN DEDA-RELATED"/>
    <property type="match status" value="1"/>
</dbReference>
<evidence type="ECO:0000256" key="3">
    <source>
        <dbReference type="ARBA" id="ARBA00022475"/>
    </source>
</evidence>
<comment type="subcellular location">
    <subcellularLocation>
        <location evidence="1 7">Cell membrane</location>
        <topology evidence="1 7">Multi-pass membrane protein</topology>
    </subcellularLocation>
</comment>
<evidence type="ECO:0000256" key="5">
    <source>
        <dbReference type="ARBA" id="ARBA00022989"/>
    </source>
</evidence>
<feature type="transmembrane region" description="Helical" evidence="7">
    <location>
        <begin position="188"/>
        <end position="208"/>
    </location>
</feature>
<evidence type="ECO:0000256" key="4">
    <source>
        <dbReference type="ARBA" id="ARBA00022692"/>
    </source>
</evidence>
<dbReference type="Proteomes" id="UP000324575">
    <property type="component" value="Unassembled WGS sequence"/>
</dbReference>
<dbReference type="GO" id="GO:0005886">
    <property type="term" value="C:plasma membrane"/>
    <property type="evidence" value="ECO:0007669"/>
    <property type="project" value="UniProtKB-SubCell"/>
</dbReference>
<evidence type="ECO:0000313" key="10">
    <source>
        <dbReference type="Proteomes" id="UP000324575"/>
    </source>
</evidence>
<dbReference type="Pfam" id="PF09335">
    <property type="entry name" value="VTT_dom"/>
    <property type="match status" value="1"/>
</dbReference>
<keyword evidence="6 7" id="KW-0472">Membrane</keyword>
<dbReference type="PANTHER" id="PTHR30353:SF0">
    <property type="entry name" value="TRANSMEMBRANE PROTEIN"/>
    <property type="match status" value="1"/>
</dbReference>
<name>A0A5M8NY59_9BACT</name>
<feature type="transmembrane region" description="Helical" evidence="7">
    <location>
        <begin position="156"/>
        <end position="176"/>
    </location>
</feature>
<dbReference type="EMBL" id="SNRX01000031">
    <property type="protein sequence ID" value="KAA6301054.1"/>
    <property type="molecule type" value="Genomic_DNA"/>
</dbReference>
<dbReference type="AlphaFoldDB" id="A0A5M8NY59"/>
<evidence type="ECO:0000256" key="6">
    <source>
        <dbReference type="ARBA" id="ARBA00023136"/>
    </source>
</evidence>
<dbReference type="NCBIfam" id="NF008102">
    <property type="entry name" value="PRK10847.1"/>
    <property type="match status" value="1"/>
</dbReference>
<reference evidence="9 10" key="1">
    <citation type="submission" date="2019-03" db="EMBL/GenBank/DDBJ databases">
        <title>Single cell metagenomics reveals metabolic interactions within the superorganism composed of flagellate Streblomastix strix and complex community of Bacteroidetes bacteria on its surface.</title>
        <authorList>
            <person name="Treitli S.C."/>
            <person name="Kolisko M."/>
            <person name="Husnik F."/>
            <person name="Keeling P."/>
            <person name="Hampl V."/>
        </authorList>
    </citation>
    <scope>NUCLEOTIDE SEQUENCE [LARGE SCALE GENOMIC DNA]</scope>
    <source>
        <strain evidence="9">St1</strain>
    </source>
</reference>
<keyword evidence="4 7" id="KW-0812">Transmembrane</keyword>
<comment type="similarity">
    <text evidence="2 7">Belongs to the DedA family.</text>
</comment>
<proteinExistence type="inferred from homology"/>
<feature type="transmembrane region" description="Helical" evidence="7">
    <location>
        <begin position="69"/>
        <end position="92"/>
    </location>
</feature>
<dbReference type="InterPro" id="IPR032818">
    <property type="entry name" value="DedA-like"/>
</dbReference>
<evidence type="ECO:0000256" key="7">
    <source>
        <dbReference type="RuleBase" id="RU367016"/>
    </source>
</evidence>
<dbReference type="InterPro" id="IPR032816">
    <property type="entry name" value="VTT_dom"/>
</dbReference>
<comment type="caution">
    <text evidence="9">The sequence shown here is derived from an EMBL/GenBank/DDBJ whole genome shotgun (WGS) entry which is preliminary data.</text>
</comment>
<keyword evidence="5 7" id="KW-1133">Transmembrane helix</keyword>
<evidence type="ECO:0000313" key="9">
    <source>
        <dbReference type="EMBL" id="KAA6301054.1"/>
    </source>
</evidence>